<evidence type="ECO:0000313" key="5">
    <source>
        <dbReference type="Proteomes" id="UP001295794"/>
    </source>
</evidence>
<keyword evidence="2" id="KW-0472">Membrane</keyword>
<feature type="transmembrane region" description="Helical" evidence="2">
    <location>
        <begin position="183"/>
        <end position="206"/>
    </location>
</feature>
<protein>
    <recommendedName>
        <fullName evidence="3">DUF6534 domain-containing protein</fullName>
    </recommendedName>
</protein>
<keyword evidence="5" id="KW-1185">Reference proteome</keyword>
<sequence length="406" mass="43141">MASKTGTGVLRLASLFFLSMTMPTVPFVKYVLGASVAGVSHDISIASLMAGAGTRRERRPNNAGYSAGPIRDVHLARVPPHRLPGTADMGGGAVCADAVQKPVWPVSALARVPVCAVCAVLADTSPSALIHIQVTTNFLDLEGALRLGASTAAGLGYTWVMLSVYYVELFFCWRLWTLSRRLWIPGALALIFTAAIICGIFSNSLVGPKLGHIREWDAAYLIAVFVGDTLLSGSIIYVLHGQSRQVTRNTASVLQRIAILTILCAAPAAVCSLVLIVSSQLVANWVSGGGALAVAIVSEHLLPKLYAFSAMWTLNARKAIRAELDGAPGWMITQPFPDTDSIGRGADRYPGQPRGIRSMSPLSDVSVKFGAPKSPVVAVPMGRDEVAGDDDVLHSEEEGEVKRRDI</sequence>
<name>A0AAD2H318_9AGAR</name>
<dbReference type="InterPro" id="IPR045339">
    <property type="entry name" value="DUF6534"/>
</dbReference>
<proteinExistence type="predicted"/>
<gene>
    <name evidence="4" type="ORF">MYCIT1_LOCUS12478</name>
</gene>
<feature type="transmembrane region" description="Helical" evidence="2">
    <location>
        <begin position="282"/>
        <end position="302"/>
    </location>
</feature>
<feature type="transmembrane region" description="Helical" evidence="2">
    <location>
        <begin position="218"/>
        <end position="241"/>
    </location>
</feature>
<keyword evidence="2" id="KW-1133">Transmembrane helix</keyword>
<keyword evidence="2" id="KW-0812">Transmembrane</keyword>
<evidence type="ECO:0000256" key="2">
    <source>
        <dbReference type="SAM" id="Phobius"/>
    </source>
</evidence>
<evidence type="ECO:0000256" key="1">
    <source>
        <dbReference type="SAM" id="MobiDB-lite"/>
    </source>
</evidence>
<dbReference type="PANTHER" id="PTHR40465">
    <property type="entry name" value="CHROMOSOME 1, WHOLE GENOME SHOTGUN SEQUENCE"/>
    <property type="match status" value="1"/>
</dbReference>
<feature type="transmembrane region" description="Helical" evidence="2">
    <location>
        <begin position="12"/>
        <end position="32"/>
    </location>
</feature>
<dbReference type="Pfam" id="PF20152">
    <property type="entry name" value="DUF6534"/>
    <property type="match status" value="1"/>
</dbReference>
<dbReference type="PANTHER" id="PTHR40465:SF1">
    <property type="entry name" value="DUF6534 DOMAIN-CONTAINING PROTEIN"/>
    <property type="match status" value="1"/>
</dbReference>
<evidence type="ECO:0000259" key="3">
    <source>
        <dbReference type="Pfam" id="PF20152"/>
    </source>
</evidence>
<comment type="caution">
    <text evidence="4">The sequence shown here is derived from an EMBL/GenBank/DDBJ whole genome shotgun (WGS) entry which is preliminary data.</text>
</comment>
<dbReference type="EMBL" id="CAVNYO010000138">
    <property type="protein sequence ID" value="CAK5269039.1"/>
    <property type="molecule type" value="Genomic_DNA"/>
</dbReference>
<reference evidence="4" key="1">
    <citation type="submission" date="2023-11" db="EMBL/GenBank/DDBJ databases">
        <authorList>
            <person name="De Vega J J."/>
            <person name="De Vega J J."/>
        </authorList>
    </citation>
    <scope>NUCLEOTIDE SEQUENCE</scope>
</reference>
<feature type="region of interest" description="Disordered" evidence="1">
    <location>
        <begin position="382"/>
        <end position="406"/>
    </location>
</feature>
<feature type="transmembrane region" description="Helical" evidence="2">
    <location>
        <begin position="156"/>
        <end position="176"/>
    </location>
</feature>
<dbReference type="AlphaFoldDB" id="A0AAD2H318"/>
<dbReference type="Proteomes" id="UP001295794">
    <property type="component" value="Unassembled WGS sequence"/>
</dbReference>
<evidence type="ECO:0000313" key="4">
    <source>
        <dbReference type="EMBL" id="CAK5269039.1"/>
    </source>
</evidence>
<organism evidence="4 5">
    <name type="scientific">Mycena citricolor</name>
    <dbReference type="NCBI Taxonomy" id="2018698"/>
    <lineage>
        <taxon>Eukaryota</taxon>
        <taxon>Fungi</taxon>
        <taxon>Dikarya</taxon>
        <taxon>Basidiomycota</taxon>
        <taxon>Agaricomycotina</taxon>
        <taxon>Agaricomycetes</taxon>
        <taxon>Agaricomycetidae</taxon>
        <taxon>Agaricales</taxon>
        <taxon>Marasmiineae</taxon>
        <taxon>Mycenaceae</taxon>
        <taxon>Mycena</taxon>
    </lineage>
</organism>
<feature type="transmembrane region" description="Helical" evidence="2">
    <location>
        <begin position="253"/>
        <end position="276"/>
    </location>
</feature>
<feature type="domain" description="DUF6534" evidence="3">
    <location>
        <begin position="226"/>
        <end position="318"/>
    </location>
</feature>
<accession>A0AAD2H318</accession>